<feature type="chain" id="PRO_5030557508" evidence="2">
    <location>
        <begin position="19"/>
        <end position="183"/>
    </location>
</feature>
<name>A0A7S2YFB7_9STRA</name>
<organism evidence="3">
    <name type="scientific">Entomoneis paludosa</name>
    <dbReference type="NCBI Taxonomy" id="265537"/>
    <lineage>
        <taxon>Eukaryota</taxon>
        <taxon>Sar</taxon>
        <taxon>Stramenopiles</taxon>
        <taxon>Ochrophyta</taxon>
        <taxon>Bacillariophyta</taxon>
        <taxon>Bacillariophyceae</taxon>
        <taxon>Bacillariophycidae</taxon>
        <taxon>Entomoneidaceae</taxon>
        <taxon>Entomoneis</taxon>
    </lineage>
</organism>
<accession>A0A7S2YFB7</accession>
<gene>
    <name evidence="3" type="ORF">APAL1065_LOCUS15243</name>
</gene>
<proteinExistence type="predicted"/>
<dbReference type="Pfam" id="PF20133">
    <property type="entry name" value="HHL1-like"/>
    <property type="match status" value="1"/>
</dbReference>
<evidence type="ECO:0000256" key="2">
    <source>
        <dbReference type="SAM" id="SignalP"/>
    </source>
</evidence>
<feature type="signal peptide" evidence="2">
    <location>
        <begin position="1"/>
        <end position="18"/>
    </location>
</feature>
<dbReference type="EMBL" id="HBHT01022729">
    <property type="protein sequence ID" value="CAD9972999.1"/>
    <property type="molecule type" value="Transcribed_RNA"/>
</dbReference>
<protein>
    <submittedName>
        <fullName evidence="3">Uncharacterized protein</fullName>
    </submittedName>
</protein>
<evidence type="ECO:0000256" key="1">
    <source>
        <dbReference type="SAM" id="MobiDB-lite"/>
    </source>
</evidence>
<dbReference type="AlphaFoldDB" id="A0A7S2YFB7"/>
<dbReference type="InterPro" id="IPR045388">
    <property type="entry name" value="HHL1-like"/>
</dbReference>
<reference evidence="3" key="1">
    <citation type="submission" date="2021-01" db="EMBL/GenBank/DDBJ databases">
        <authorList>
            <person name="Corre E."/>
            <person name="Pelletier E."/>
            <person name="Niang G."/>
            <person name="Scheremetjew M."/>
            <person name="Finn R."/>
            <person name="Kale V."/>
            <person name="Holt S."/>
            <person name="Cochrane G."/>
            <person name="Meng A."/>
            <person name="Brown T."/>
            <person name="Cohen L."/>
        </authorList>
    </citation>
    <scope>NUCLEOTIDE SEQUENCE</scope>
    <source>
        <strain evidence="3">CCMP125</strain>
    </source>
</reference>
<sequence length="183" mass="19471">MISRILFVASLLVATATAFTVAPATPTTTSALHMAAKGFGSTSEPKKTKSTGAVKREQERSKYDEIANTGGQEYSIYVRQFGSDDSSWLPCGAIAVPRAAQVSDAIFANTEAMASGIVRTYPKLKGYEQEFEYGYNLKIYPDDPIEVASKTSSLSTGFSVGNWISTLLSPVDASNVPPPPTSG</sequence>
<evidence type="ECO:0000313" key="3">
    <source>
        <dbReference type="EMBL" id="CAD9972999.1"/>
    </source>
</evidence>
<feature type="region of interest" description="Disordered" evidence="1">
    <location>
        <begin position="37"/>
        <end position="59"/>
    </location>
</feature>
<keyword evidence="2" id="KW-0732">Signal</keyword>